<dbReference type="Gene3D" id="1.10.1200.10">
    <property type="entry name" value="ACP-like"/>
    <property type="match status" value="1"/>
</dbReference>
<dbReference type="EMBL" id="JBFAUK010000037">
    <property type="protein sequence ID" value="MEV5510655.1"/>
    <property type="molecule type" value="Genomic_DNA"/>
</dbReference>
<gene>
    <name evidence="1" type="ORF">AB0L16_30245</name>
</gene>
<reference evidence="1 2" key="1">
    <citation type="submission" date="2024-06" db="EMBL/GenBank/DDBJ databases">
        <title>The Natural Products Discovery Center: Release of the First 8490 Sequenced Strains for Exploring Actinobacteria Biosynthetic Diversity.</title>
        <authorList>
            <person name="Kalkreuter E."/>
            <person name="Kautsar S.A."/>
            <person name="Yang D."/>
            <person name="Bader C.D."/>
            <person name="Teijaro C.N."/>
            <person name="Fluegel L."/>
            <person name="Davis C.M."/>
            <person name="Simpson J.R."/>
            <person name="Lauterbach L."/>
            <person name="Steele A.D."/>
            <person name="Gui C."/>
            <person name="Meng S."/>
            <person name="Li G."/>
            <person name="Viehrig K."/>
            <person name="Ye F."/>
            <person name="Su P."/>
            <person name="Kiefer A.F."/>
            <person name="Nichols A."/>
            <person name="Cepeda A.J."/>
            <person name="Yan W."/>
            <person name="Fan B."/>
            <person name="Jiang Y."/>
            <person name="Adhikari A."/>
            <person name="Zheng C.-J."/>
            <person name="Schuster L."/>
            <person name="Cowan T.M."/>
            <person name="Smanski M.J."/>
            <person name="Chevrette M.G."/>
            <person name="De Carvalho L.P.S."/>
            <person name="Shen B."/>
        </authorList>
    </citation>
    <scope>NUCLEOTIDE SEQUENCE [LARGE SCALE GENOMIC DNA]</scope>
    <source>
        <strain evidence="1 2">NPDC052347</strain>
    </source>
</reference>
<dbReference type="RefSeq" id="WP_109278458.1">
    <property type="nucleotide sequence ID" value="NZ_JBFAUK010000037.1"/>
</dbReference>
<sequence length="86" mass="9913">MRSEQEFRDQLRSWIRSKSGEGETAALTDGTALFEERYLRSVHLPELLLLLERLCGEPIDVEELSPRDFRSIDAMVRRYARSGVAS</sequence>
<name>A0ABV3K9X9_STRON</name>
<organism evidence="1 2">
    <name type="scientific">Streptomyces orinoci</name>
    <name type="common">Streptoverticillium orinoci</name>
    <dbReference type="NCBI Taxonomy" id="67339"/>
    <lineage>
        <taxon>Bacteria</taxon>
        <taxon>Bacillati</taxon>
        <taxon>Actinomycetota</taxon>
        <taxon>Actinomycetes</taxon>
        <taxon>Kitasatosporales</taxon>
        <taxon>Streptomycetaceae</taxon>
        <taxon>Streptomyces</taxon>
    </lineage>
</organism>
<accession>A0ABV3K9X9</accession>
<keyword evidence="2" id="KW-1185">Reference proteome</keyword>
<proteinExistence type="predicted"/>
<protein>
    <submittedName>
        <fullName evidence="1">Acyl carrier protein</fullName>
    </submittedName>
</protein>
<dbReference type="InterPro" id="IPR036736">
    <property type="entry name" value="ACP-like_sf"/>
</dbReference>
<dbReference type="SUPFAM" id="SSF47336">
    <property type="entry name" value="ACP-like"/>
    <property type="match status" value="1"/>
</dbReference>
<evidence type="ECO:0000313" key="1">
    <source>
        <dbReference type="EMBL" id="MEV5510655.1"/>
    </source>
</evidence>
<comment type="caution">
    <text evidence="1">The sequence shown here is derived from an EMBL/GenBank/DDBJ whole genome shotgun (WGS) entry which is preliminary data.</text>
</comment>
<evidence type="ECO:0000313" key="2">
    <source>
        <dbReference type="Proteomes" id="UP001552594"/>
    </source>
</evidence>
<dbReference type="Proteomes" id="UP001552594">
    <property type="component" value="Unassembled WGS sequence"/>
</dbReference>